<gene>
    <name evidence="1" type="ORF">GCM10008938_00780</name>
</gene>
<reference evidence="2" key="1">
    <citation type="journal article" date="2019" name="Int. J. Syst. Evol. Microbiol.">
        <title>The Global Catalogue of Microorganisms (GCM) 10K type strain sequencing project: providing services to taxonomists for standard genome sequencing and annotation.</title>
        <authorList>
            <consortium name="The Broad Institute Genomics Platform"/>
            <consortium name="The Broad Institute Genome Sequencing Center for Infectious Disease"/>
            <person name="Wu L."/>
            <person name="Ma J."/>
        </authorList>
    </citation>
    <scope>NUCLEOTIDE SEQUENCE [LARGE SCALE GENOMIC DNA]</scope>
    <source>
        <strain evidence="2">JCM 14370</strain>
    </source>
</reference>
<comment type="caution">
    <text evidence="1">The sequence shown here is derived from an EMBL/GenBank/DDBJ whole genome shotgun (WGS) entry which is preliminary data.</text>
</comment>
<sequence length="147" mass="16930">MKRIRHKLGIHKGGRGHFGIVELEAELLPQQIEVTGDLSIPEDWPQDWIWSIDLEWARSAFAGADFAAQNLVDRGMIHGCRVCVKVIEGHVFHTNTEDFWCAAAMAVFKAFLPEDKLPAYRWENNLWHFVFPDQTWNQGFTSPARKL</sequence>
<evidence type="ECO:0000313" key="1">
    <source>
        <dbReference type="EMBL" id="GGJ18494.1"/>
    </source>
</evidence>
<organism evidence="1 2">
    <name type="scientific">Deinococcus roseus</name>
    <dbReference type="NCBI Taxonomy" id="392414"/>
    <lineage>
        <taxon>Bacteria</taxon>
        <taxon>Thermotogati</taxon>
        <taxon>Deinococcota</taxon>
        <taxon>Deinococci</taxon>
        <taxon>Deinococcales</taxon>
        <taxon>Deinococcaceae</taxon>
        <taxon>Deinococcus</taxon>
    </lineage>
</organism>
<name>A0ABQ2CT53_9DEIO</name>
<dbReference type="Proteomes" id="UP000632222">
    <property type="component" value="Unassembled WGS sequence"/>
</dbReference>
<protein>
    <submittedName>
        <fullName evidence="1">Uncharacterized protein</fullName>
    </submittedName>
</protein>
<keyword evidence="2" id="KW-1185">Reference proteome</keyword>
<evidence type="ECO:0000313" key="2">
    <source>
        <dbReference type="Proteomes" id="UP000632222"/>
    </source>
</evidence>
<proteinExistence type="predicted"/>
<dbReference type="EMBL" id="BMOD01000001">
    <property type="protein sequence ID" value="GGJ18494.1"/>
    <property type="molecule type" value="Genomic_DNA"/>
</dbReference>
<accession>A0ABQ2CT53</accession>